<dbReference type="PANTHER" id="PTHR30269:SF32">
    <property type="entry name" value="MEMBRANE TRANSPORTER PROTEIN-RELATED"/>
    <property type="match status" value="1"/>
</dbReference>
<accession>A0ABW2B7P2</accession>
<feature type="transmembrane region" description="Helical" evidence="8">
    <location>
        <begin position="75"/>
        <end position="94"/>
    </location>
</feature>
<feature type="transmembrane region" description="Helical" evidence="8">
    <location>
        <begin position="230"/>
        <end position="247"/>
    </location>
</feature>
<feature type="transmembrane region" description="Helical" evidence="8">
    <location>
        <begin position="168"/>
        <end position="188"/>
    </location>
</feature>
<dbReference type="Pfam" id="PF01925">
    <property type="entry name" value="TauE"/>
    <property type="match status" value="1"/>
</dbReference>
<feature type="transmembrane region" description="Helical" evidence="8">
    <location>
        <begin position="7"/>
        <end position="28"/>
    </location>
</feature>
<keyword evidence="5 8" id="KW-0812">Transmembrane</keyword>
<sequence>MQIEPEMGLLVAAVFLFAGTIKGVIGLGLPTVAMGIMGQFLPPTTALAIIVLPLLVSNVWQVIRAGAGLGTLRRYWLLMALLGGSLWLTTFFTASVSPEFLLGAIGAAIVVFAVSNLLGTPPPVPDRWDRTAQAITGISAGVLGGFTGIWSPPFVTYLIARRTDADEFVRASGLFILIGGVPLAIGFWQSGILNGTTGPLSAAMIVPTLAGFTLGEVLRRRMSARAFRRVFLWLFLLMGLNLLRRALF</sequence>
<keyword evidence="6 8" id="KW-1133">Transmembrane helix</keyword>
<comment type="caution">
    <text evidence="9">The sequence shown here is derived from an EMBL/GenBank/DDBJ whole genome shotgun (WGS) entry which is preliminary data.</text>
</comment>
<keyword evidence="4 8" id="KW-1003">Cell membrane</keyword>
<name>A0ABW2B7P2_9RHOB</name>
<feature type="transmembrane region" description="Helical" evidence="8">
    <location>
        <begin position="40"/>
        <end position="63"/>
    </location>
</feature>
<dbReference type="EMBL" id="JBHSWG010000001">
    <property type="protein sequence ID" value="MFC6761069.1"/>
    <property type="molecule type" value="Genomic_DNA"/>
</dbReference>
<comment type="subcellular location">
    <subcellularLocation>
        <location evidence="1 8">Cell membrane</location>
        <topology evidence="1 8">Multi-pass membrane protein</topology>
    </subcellularLocation>
</comment>
<evidence type="ECO:0000256" key="1">
    <source>
        <dbReference type="ARBA" id="ARBA00004651"/>
    </source>
</evidence>
<dbReference type="Proteomes" id="UP001596353">
    <property type="component" value="Unassembled WGS sequence"/>
</dbReference>
<comment type="similarity">
    <text evidence="2 8">Belongs to the 4-toluene sulfonate uptake permease (TSUP) (TC 2.A.102) family.</text>
</comment>
<evidence type="ECO:0000256" key="8">
    <source>
        <dbReference type="RuleBase" id="RU363041"/>
    </source>
</evidence>
<evidence type="ECO:0000313" key="10">
    <source>
        <dbReference type="Proteomes" id="UP001596353"/>
    </source>
</evidence>
<evidence type="ECO:0000256" key="7">
    <source>
        <dbReference type="ARBA" id="ARBA00023136"/>
    </source>
</evidence>
<protein>
    <recommendedName>
        <fullName evidence="8">Probable membrane transporter protein</fullName>
    </recommendedName>
</protein>
<evidence type="ECO:0000256" key="5">
    <source>
        <dbReference type="ARBA" id="ARBA00022692"/>
    </source>
</evidence>
<dbReference type="PANTHER" id="PTHR30269">
    <property type="entry name" value="TRANSMEMBRANE PROTEIN YFCA"/>
    <property type="match status" value="1"/>
</dbReference>
<keyword evidence="7 8" id="KW-0472">Membrane</keyword>
<dbReference type="InterPro" id="IPR052017">
    <property type="entry name" value="TSUP"/>
</dbReference>
<organism evidence="9 10">
    <name type="scientific">Sulfitobacter porphyrae</name>
    <dbReference type="NCBI Taxonomy" id="1246864"/>
    <lineage>
        <taxon>Bacteria</taxon>
        <taxon>Pseudomonadati</taxon>
        <taxon>Pseudomonadota</taxon>
        <taxon>Alphaproteobacteria</taxon>
        <taxon>Rhodobacterales</taxon>
        <taxon>Roseobacteraceae</taxon>
        <taxon>Sulfitobacter</taxon>
    </lineage>
</organism>
<reference evidence="10" key="1">
    <citation type="journal article" date="2019" name="Int. J. Syst. Evol. Microbiol.">
        <title>The Global Catalogue of Microorganisms (GCM) 10K type strain sequencing project: providing services to taxonomists for standard genome sequencing and annotation.</title>
        <authorList>
            <consortium name="The Broad Institute Genomics Platform"/>
            <consortium name="The Broad Institute Genome Sequencing Center for Infectious Disease"/>
            <person name="Wu L."/>
            <person name="Ma J."/>
        </authorList>
    </citation>
    <scope>NUCLEOTIDE SEQUENCE [LARGE SCALE GENOMIC DNA]</scope>
    <source>
        <strain evidence="10">CCUG 66188</strain>
    </source>
</reference>
<keyword evidence="3" id="KW-0813">Transport</keyword>
<keyword evidence="10" id="KW-1185">Reference proteome</keyword>
<feature type="transmembrane region" description="Helical" evidence="8">
    <location>
        <begin position="200"/>
        <end position="218"/>
    </location>
</feature>
<dbReference type="InterPro" id="IPR002781">
    <property type="entry name" value="TM_pro_TauE-like"/>
</dbReference>
<evidence type="ECO:0000256" key="4">
    <source>
        <dbReference type="ARBA" id="ARBA00022475"/>
    </source>
</evidence>
<evidence type="ECO:0000313" key="9">
    <source>
        <dbReference type="EMBL" id="MFC6761069.1"/>
    </source>
</evidence>
<evidence type="ECO:0000256" key="2">
    <source>
        <dbReference type="ARBA" id="ARBA00009142"/>
    </source>
</evidence>
<evidence type="ECO:0000256" key="3">
    <source>
        <dbReference type="ARBA" id="ARBA00022448"/>
    </source>
</evidence>
<gene>
    <name evidence="9" type="ORF">ACFQFQ_18780</name>
</gene>
<proteinExistence type="inferred from homology"/>
<evidence type="ECO:0000256" key="6">
    <source>
        <dbReference type="ARBA" id="ARBA00022989"/>
    </source>
</evidence>